<dbReference type="OrthoDB" id="657at10239"/>
<dbReference type="EMBL" id="HQ641380">
    <property type="protein sequence ID" value="ADU79214.1"/>
    <property type="molecule type" value="Genomic_DNA"/>
</dbReference>
<dbReference type="InterPro" id="IPR040775">
    <property type="entry name" value="Tail_spike_N"/>
</dbReference>
<proteinExistence type="predicted"/>
<feature type="domain" description="Tail spike TSP1/Gp66 N-terminal" evidence="1">
    <location>
        <begin position="95"/>
        <end position="151"/>
    </location>
</feature>
<dbReference type="Pfam" id="PF18668">
    <property type="entry name" value="Tail_spike_N"/>
    <property type="match status" value="1"/>
</dbReference>
<evidence type="ECO:0000259" key="1">
    <source>
        <dbReference type="Pfam" id="PF18668"/>
    </source>
</evidence>
<name>E9NII8_9CAUD</name>
<evidence type="ECO:0000313" key="2">
    <source>
        <dbReference type="EMBL" id="ADU79214.1"/>
    </source>
</evidence>
<dbReference type="Gene3D" id="2.10.10.80">
    <property type="match status" value="1"/>
</dbReference>
<keyword evidence="3" id="KW-1185">Reference proteome</keyword>
<dbReference type="GeneID" id="14006842"/>
<evidence type="ECO:0000313" key="3">
    <source>
        <dbReference type="Proteomes" id="UP000007263"/>
    </source>
</evidence>
<dbReference type="Proteomes" id="UP000007263">
    <property type="component" value="Segment"/>
</dbReference>
<reference evidence="2 3" key="1">
    <citation type="submission" date="2010-11" db="EMBL/GenBank/DDBJ databases">
        <title>Complete nucleotide sequence of the bacteriophage EcP1, a new member of the N4-like viruses.</title>
        <authorList>
            <person name="Zhu J."/>
            <person name="Rao X."/>
            <person name="Tan Y."/>
            <person name="Hu Z."/>
            <person name="Xiong K."/>
            <person name="Chen Z."/>
            <person name="Li S."/>
            <person name="Yang J."/>
            <person name="Jin X."/>
            <person name="Chen Y."/>
            <person name="Hu F."/>
        </authorList>
    </citation>
    <scope>NUCLEOTIDE SEQUENCE [LARGE SCALE GENOMIC DNA]</scope>
</reference>
<dbReference type="KEGG" id="vg:14006842"/>
<dbReference type="Gene3D" id="3.30.2020.50">
    <property type="match status" value="1"/>
</dbReference>
<organism evidence="2 3">
    <name type="scientific">Enterobacter phage EcP1</name>
    <dbReference type="NCBI Taxonomy" id="942016"/>
    <lineage>
        <taxon>Viruses</taxon>
        <taxon>Duplodnaviria</taxon>
        <taxon>Heunggongvirae</taxon>
        <taxon>Uroviricota</taxon>
        <taxon>Caudoviricetes</taxon>
        <taxon>Schitoviridae</taxon>
        <taxon>Eceepunavirus</taxon>
        <taxon>Eceepunavirus EcP1</taxon>
    </lineage>
</organism>
<gene>
    <name evidence="2" type="ORF">EcP1_gp63</name>
</gene>
<sequence>MKKLFDQTRGSTAHTTNMLSLARSFGLHDSEVVYAKAGTKLLNVKGIYDNKTSTFWLLPELIGSEIFTFSAPVLTTDKETLDLTEHNLKFGNYHILYNVTFSKGFTLTDKTQVVSFEKSLYRWNGELNKVVPPNSTIASTGGEALNKWVNINTESGGTNTVYVDTAAHIKSGSFTEGTFVITSGFNSINDGGAAQYYVTNATATLLDVSINDTLTAKRITDGSIDIRTVGAVFGSDIGQLLADLQNESLVNVIVIPAGSYDCNTKINVKKNFLFKSGSQIINRSLRDDMFVFETDNIYFRSDKRGGGRIAVDSQLMGWDHNVALVLGKNNLRNLTIENVKLLPNYNERLGTSLRIRLDNVRDGTNNPIKRSNSICWCRFDGLSLEYGKYGLYIEAYEPTDDATYTEATNWMTACSFKNNIIMADYGITVKCVPKVAGQYPYYTQLGQLEFDSIQQWSATSKWAIQVDGGGMNHFKHFVWDYSYYGEQGQYLASIRGADGRDNILETNIKPKEIDLGNLSNVIMPKFQSQETNAIGLRRICRLTKRNGSFVVNTNPYSPQGVQSVEPFDSGFALKINYTPGSGNWHPYIFTQSLNQASGYKYQLVPFYNQSGVSTGAAYLYLIDMTTMAPIAISSLPDGVEFNVEIVCTNK</sequence>
<accession>E9NII8</accession>
<protein>
    <submittedName>
        <fullName evidence="2">Tail spike protein</fullName>
    </submittedName>
</protein>
<dbReference type="RefSeq" id="YP_007003186.1">
    <property type="nucleotide sequence ID" value="NC_019485.1"/>
</dbReference>